<protein>
    <submittedName>
        <fullName evidence="1">Uncharacterized protein</fullName>
    </submittedName>
</protein>
<organism evidence="1 2">
    <name type="scientific">Acorus calamus</name>
    <name type="common">Sweet flag</name>
    <dbReference type="NCBI Taxonomy" id="4465"/>
    <lineage>
        <taxon>Eukaryota</taxon>
        <taxon>Viridiplantae</taxon>
        <taxon>Streptophyta</taxon>
        <taxon>Embryophyta</taxon>
        <taxon>Tracheophyta</taxon>
        <taxon>Spermatophyta</taxon>
        <taxon>Magnoliopsida</taxon>
        <taxon>Liliopsida</taxon>
        <taxon>Acoraceae</taxon>
        <taxon>Acorus</taxon>
    </lineage>
</organism>
<dbReference type="AlphaFoldDB" id="A0AAV9CII4"/>
<reference evidence="1" key="2">
    <citation type="submission" date="2023-06" db="EMBL/GenBank/DDBJ databases">
        <authorList>
            <person name="Ma L."/>
            <person name="Liu K.-W."/>
            <person name="Li Z."/>
            <person name="Hsiao Y.-Y."/>
            <person name="Qi Y."/>
            <person name="Fu T."/>
            <person name="Tang G."/>
            <person name="Zhang D."/>
            <person name="Sun W.-H."/>
            <person name="Liu D.-K."/>
            <person name="Li Y."/>
            <person name="Chen G.-Z."/>
            <person name="Liu X.-D."/>
            <person name="Liao X.-Y."/>
            <person name="Jiang Y.-T."/>
            <person name="Yu X."/>
            <person name="Hao Y."/>
            <person name="Huang J."/>
            <person name="Zhao X.-W."/>
            <person name="Ke S."/>
            <person name="Chen Y.-Y."/>
            <person name="Wu W.-L."/>
            <person name="Hsu J.-L."/>
            <person name="Lin Y.-F."/>
            <person name="Huang M.-D."/>
            <person name="Li C.-Y."/>
            <person name="Huang L."/>
            <person name="Wang Z.-W."/>
            <person name="Zhao X."/>
            <person name="Zhong W.-Y."/>
            <person name="Peng D.-H."/>
            <person name="Ahmad S."/>
            <person name="Lan S."/>
            <person name="Zhang J.-S."/>
            <person name="Tsai W.-C."/>
            <person name="Van De Peer Y."/>
            <person name="Liu Z.-J."/>
        </authorList>
    </citation>
    <scope>NUCLEOTIDE SEQUENCE</scope>
    <source>
        <strain evidence="1">CP</strain>
        <tissue evidence="1">Leaves</tissue>
    </source>
</reference>
<keyword evidence="2" id="KW-1185">Reference proteome</keyword>
<dbReference type="EMBL" id="JAUJYO010000018">
    <property type="protein sequence ID" value="KAK1289018.1"/>
    <property type="molecule type" value="Genomic_DNA"/>
</dbReference>
<comment type="caution">
    <text evidence="1">The sequence shown here is derived from an EMBL/GenBank/DDBJ whole genome shotgun (WGS) entry which is preliminary data.</text>
</comment>
<sequence length="118" mass="14290">MIKLDQRRKCGLRWKHAIVSNTLRYIQDVRKMTNEFIVRRLDDYKAEGYHAPMLLPSFRKSEDLISFTNSFRATYEMRVNPLMDRALWEHVDLPYTILPPLSRRPRDRPKKKRIRDSN</sequence>
<proteinExistence type="predicted"/>
<gene>
    <name evidence="1" type="ORF">QJS10_CPB18g00942</name>
</gene>
<name>A0AAV9CII4_ACOCL</name>
<evidence type="ECO:0000313" key="2">
    <source>
        <dbReference type="Proteomes" id="UP001180020"/>
    </source>
</evidence>
<reference evidence="1" key="1">
    <citation type="journal article" date="2023" name="Nat. Commun.">
        <title>Diploid and tetraploid genomes of Acorus and the evolution of monocots.</title>
        <authorList>
            <person name="Ma L."/>
            <person name="Liu K.W."/>
            <person name="Li Z."/>
            <person name="Hsiao Y.Y."/>
            <person name="Qi Y."/>
            <person name="Fu T."/>
            <person name="Tang G.D."/>
            <person name="Zhang D."/>
            <person name="Sun W.H."/>
            <person name="Liu D.K."/>
            <person name="Li Y."/>
            <person name="Chen G.Z."/>
            <person name="Liu X.D."/>
            <person name="Liao X.Y."/>
            <person name="Jiang Y.T."/>
            <person name="Yu X."/>
            <person name="Hao Y."/>
            <person name="Huang J."/>
            <person name="Zhao X.W."/>
            <person name="Ke S."/>
            <person name="Chen Y.Y."/>
            <person name="Wu W.L."/>
            <person name="Hsu J.L."/>
            <person name="Lin Y.F."/>
            <person name="Huang M.D."/>
            <person name="Li C.Y."/>
            <person name="Huang L."/>
            <person name="Wang Z.W."/>
            <person name="Zhao X."/>
            <person name="Zhong W.Y."/>
            <person name="Peng D.H."/>
            <person name="Ahmad S."/>
            <person name="Lan S."/>
            <person name="Zhang J.S."/>
            <person name="Tsai W.C."/>
            <person name="Van de Peer Y."/>
            <person name="Liu Z.J."/>
        </authorList>
    </citation>
    <scope>NUCLEOTIDE SEQUENCE</scope>
    <source>
        <strain evidence="1">CP</strain>
    </source>
</reference>
<dbReference type="Proteomes" id="UP001180020">
    <property type="component" value="Unassembled WGS sequence"/>
</dbReference>
<accession>A0AAV9CII4</accession>
<evidence type="ECO:0000313" key="1">
    <source>
        <dbReference type="EMBL" id="KAK1289018.1"/>
    </source>
</evidence>